<feature type="compositionally biased region" description="Basic and acidic residues" evidence="1">
    <location>
        <begin position="1"/>
        <end position="33"/>
    </location>
</feature>
<feature type="region of interest" description="Disordered" evidence="1">
    <location>
        <begin position="1"/>
        <end position="37"/>
    </location>
</feature>
<organism evidence="2 3">
    <name type="scientific">Ensete ventricosum</name>
    <name type="common">Abyssinian banana</name>
    <name type="synonym">Musa ensete</name>
    <dbReference type="NCBI Taxonomy" id="4639"/>
    <lineage>
        <taxon>Eukaryota</taxon>
        <taxon>Viridiplantae</taxon>
        <taxon>Streptophyta</taxon>
        <taxon>Embryophyta</taxon>
        <taxon>Tracheophyta</taxon>
        <taxon>Spermatophyta</taxon>
        <taxon>Magnoliopsida</taxon>
        <taxon>Liliopsida</taxon>
        <taxon>Zingiberales</taxon>
        <taxon>Musaceae</taxon>
        <taxon>Ensete</taxon>
    </lineage>
</organism>
<accession>A0A426ZIP2</accession>
<dbReference type="Proteomes" id="UP000287651">
    <property type="component" value="Unassembled WGS sequence"/>
</dbReference>
<proteinExistence type="predicted"/>
<dbReference type="EMBL" id="AMZH03006424">
    <property type="protein sequence ID" value="RRT63873.1"/>
    <property type="molecule type" value="Genomic_DNA"/>
</dbReference>
<comment type="caution">
    <text evidence="2">The sequence shown here is derived from an EMBL/GenBank/DDBJ whole genome shotgun (WGS) entry which is preliminary data.</text>
</comment>
<name>A0A426ZIP2_ENSVE</name>
<evidence type="ECO:0000256" key="1">
    <source>
        <dbReference type="SAM" id="MobiDB-lite"/>
    </source>
</evidence>
<evidence type="ECO:0000313" key="3">
    <source>
        <dbReference type="Proteomes" id="UP000287651"/>
    </source>
</evidence>
<sequence>MGGEEKREERRGEETREGRRRERGKNSTSDRRRFGLRKRQREVAACGNGREEVAGPGMLAAAKKLGLARRSSLGFPSRRRLRFFVV</sequence>
<reference evidence="2 3" key="1">
    <citation type="journal article" date="2014" name="Agronomy (Basel)">
        <title>A Draft Genome Sequence for Ensete ventricosum, the Drought-Tolerant Tree Against Hunger.</title>
        <authorList>
            <person name="Harrison J."/>
            <person name="Moore K.A."/>
            <person name="Paszkiewicz K."/>
            <person name="Jones T."/>
            <person name="Grant M."/>
            <person name="Ambacheew D."/>
            <person name="Muzemil S."/>
            <person name="Studholme D.J."/>
        </authorList>
    </citation>
    <scope>NUCLEOTIDE SEQUENCE [LARGE SCALE GENOMIC DNA]</scope>
</reference>
<protein>
    <submittedName>
        <fullName evidence="2">Uncharacterized protein</fullName>
    </submittedName>
</protein>
<gene>
    <name evidence="2" type="ORF">B296_00028514</name>
</gene>
<evidence type="ECO:0000313" key="2">
    <source>
        <dbReference type="EMBL" id="RRT63873.1"/>
    </source>
</evidence>
<dbReference type="AlphaFoldDB" id="A0A426ZIP2"/>